<dbReference type="Proteomes" id="UP000033047">
    <property type="component" value="Unassembled WGS sequence"/>
</dbReference>
<evidence type="ECO:0000256" key="1">
    <source>
        <dbReference type="ARBA" id="ARBA00022801"/>
    </source>
</evidence>
<sequence length="148" mass="16949">MDKQAFFKQFLPAAQAAGEHFKLNPDIILAQAAIESGWGESVLCRTYHNYFGLTGYGQSTLYWKGAKTLKIEDGGISHLQFRIYESDQQSFFDFARLIRTVYPTAAAISIYPEAYAKEIAYSRYISEQNGDNREAYRKLLITICNYMK</sequence>
<keyword evidence="1" id="KW-0378">Hydrolase</keyword>
<protein>
    <recommendedName>
        <fullName evidence="2">Mannosyl-glycoprotein endo-beta-N-acetylglucosamidase-like domain-containing protein</fullName>
    </recommendedName>
</protein>
<evidence type="ECO:0000259" key="2">
    <source>
        <dbReference type="Pfam" id="PF01832"/>
    </source>
</evidence>
<dbReference type="Gene3D" id="1.10.530.10">
    <property type="match status" value="1"/>
</dbReference>
<dbReference type="InterPro" id="IPR002901">
    <property type="entry name" value="MGlyc_endo_b_GlcNAc-like_dom"/>
</dbReference>
<dbReference type="HOGENOM" id="CLU_013771_0_2_10"/>
<dbReference type="PANTHER" id="PTHR33308">
    <property type="entry name" value="PEPTIDOGLYCAN HYDROLASE FLGJ"/>
    <property type="match status" value="1"/>
</dbReference>
<dbReference type="GO" id="GO:0004040">
    <property type="term" value="F:amidase activity"/>
    <property type="evidence" value="ECO:0007669"/>
    <property type="project" value="InterPro"/>
</dbReference>
<dbReference type="RefSeq" id="WP_046146878.1">
    <property type="nucleotide sequence ID" value="NZ_KQ033913.1"/>
</dbReference>
<dbReference type="PATRIC" id="fig|927665.4.peg.3496"/>
<proteinExistence type="predicted"/>
<comment type="caution">
    <text evidence="3">The sequence shown here is derived from an EMBL/GenBank/DDBJ whole genome shotgun (WGS) entry which is preliminary data.</text>
</comment>
<organism evidence="3 4">
    <name type="scientific">Parabacteroides goldsteinii DSM 19448 = WAL 12034</name>
    <dbReference type="NCBI Taxonomy" id="927665"/>
    <lineage>
        <taxon>Bacteria</taxon>
        <taxon>Pseudomonadati</taxon>
        <taxon>Bacteroidota</taxon>
        <taxon>Bacteroidia</taxon>
        <taxon>Bacteroidales</taxon>
        <taxon>Tannerellaceae</taxon>
        <taxon>Parabacteroides</taxon>
    </lineage>
</organism>
<evidence type="ECO:0000313" key="4">
    <source>
        <dbReference type="Proteomes" id="UP000033047"/>
    </source>
</evidence>
<evidence type="ECO:0000313" key="3">
    <source>
        <dbReference type="EMBL" id="KKB53850.1"/>
    </source>
</evidence>
<dbReference type="AlphaFoldDB" id="A0A0F5J8L4"/>
<name>A0A0F5J8L4_9BACT</name>
<feature type="domain" description="Mannosyl-glycoprotein endo-beta-N-acetylglucosamidase-like" evidence="2">
    <location>
        <begin position="12"/>
        <end position="145"/>
    </location>
</feature>
<dbReference type="EMBL" id="AQHV01000014">
    <property type="protein sequence ID" value="KKB53850.1"/>
    <property type="molecule type" value="Genomic_DNA"/>
</dbReference>
<dbReference type="STRING" id="927665.HMPREF1535_03403"/>
<dbReference type="InterPro" id="IPR051056">
    <property type="entry name" value="Glycosyl_Hydrolase_73"/>
</dbReference>
<gene>
    <name evidence="3" type="ORF">HMPREF1535_03403</name>
</gene>
<accession>A0A0F5J8L4</accession>
<reference evidence="3 4" key="1">
    <citation type="submission" date="2013-04" db="EMBL/GenBank/DDBJ databases">
        <title>The Genome Sequence of Parabacteroides goldsteinii DSM 19448.</title>
        <authorList>
            <consortium name="The Broad Institute Genomics Platform"/>
            <person name="Earl A."/>
            <person name="Ward D."/>
            <person name="Feldgarden M."/>
            <person name="Gevers D."/>
            <person name="Martens E."/>
            <person name="Sakamoto M."/>
            <person name="Benno Y."/>
            <person name="Song Y."/>
            <person name="Liu C."/>
            <person name="Lee J."/>
            <person name="Bolanos M."/>
            <person name="Vaisanen M.L."/>
            <person name="Finegold S.M."/>
            <person name="Walker B."/>
            <person name="Young S."/>
            <person name="Zeng Q."/>
            <person name="Gargeya S."/>
            <person name="Fitzgerald M."/>
            <person name="Haas B."/>
            <person name="Abouelleil A."/>
            <person name="Allen A.W."/>
            <person name="Alvarado L."/>
            <person name="Arachchi H.M."/>
            <person name="Berlin A.M."/>
            <person name="Chapman S.B."/>
            <person name="Gainer-Dewar J."/>
            <person name="Goldberg J."/>
            <person name="Griggs A."/>
            <person name="Gujja S."/>
            <person name="Hansen M."/>
            <person name="Howarth C."/>
            <person name="Imamovic A."/>
            <person name="Ireland A."/>
            <person name="Larimer J."/>
            <person name="McCowan C."/>
            <person name="Murphy C."/>
            <person name="Pearson M."/>
            <person name="Poon T.W."/>
            <person name="Priest M."/>
            <person name="Roberts A."/>
            <person name="Saif S."/>
            <person name="Shea T."/>
            <person name="Sisk P."/>
            <person name="Sykes S."/>
            <person name="Wortman J."/>
            <person name="Nusbaum C."/>
            <person name="Birren B."/>
        </authorList>
    </citation>
    <scope>NUCLEOTIDE SEQUENCE [LARGE SCALE GENOMIC DNA]</scope>
    <source>
        <strain evidence="3 4">DSM 19448</strain>
    </source>
</reference>
<dbReference type="PANTHER" id="PTHR33308:SF9">
    <property type="entry name" value="PEPTIDOGLYCAN HYDROLASE FLGJ"/>
    <property type="match status" value="1"/>
</dbReference>
<dbReference type="Pfam" id="PF01832">
    <property type="entry name" value="Glucosaminidase"/>
    <property type="match status" value="1"/>
</dbReference>